<dbReference type="AlphaFoldDB" id="A0A316H7U4"/>
<dbReference type="Proteomes" id="UP000245678">
    <property type="component" value="Unassembled WGS sequence"/>
</dbReference>
<evidence type="ECO:0000313" key="2">
    <source>
        <dbReference type="Proteomes" id="UP000245678"/>
    </source>
</evidence>
<protein>
    <submittedName>
        <fullName evidence="1">Uncharacterized protein</fullName>
    </submittedName>
</protein>
<accession>A0A316H7U4</accession>
<sequence>MNNFYYIGVMVATVEADRFLTSIFKDDHGNFFTQEDEDEKIIGFKSISLTRDIHHAEKMIPVQKNQDKIYSFMTVNKLLISGNRHEIEEKLLPLLYGFELTDQAKLMLSSFFKFYQKTIDLIAANQDELRNNGITSHINSEAAFRTAKEQSPDPKILLENIKRRCLRLKKQEDRVRIEDVVYLNQERAYFTNQSLSIDALANDVALQNESYNKIVSELITVRVEDDRNILKSILYDNLEAYYFVLYSEYINLEQWQVESFLSLKKSRENNYRDIFDIGKDLDSRIHGAAIIPPLMEETDTVDDGSIDQSFEEIITSNTY</sequence>
<gene>
    <name evidence="1" type="ORF">LX99_02864</name>
</gene>
<proteinExistence type="predicted"/>
<dbReference type="EMBL" id="QGHA01000005">
    <property type="protein sequence ID" value="PWK77054.1"/>
    <property type="molecule type" value="Genomic_DNA"/>
</dbReference>
<organism evidence="1 2">
    <name type="scientific">Mucilaginibacter oryzae</name>
    <dbReference type="NCBI Taxonomy" id="468058"/>
    <lineage>
        <taxon>Bacteria</taxon>
        <taxon>Pseudomonadati</taxon>
        <taxon>Bacteroidota</taxon>
        <taxon>Sphingobacteriia</taxon>
        <taxon>Sphingobacteriales</taxon>
        <taxon>Sphingobacteriaceae</taxon>
        <taxon>Mucilaginibacter</taxon>
    </lineage>
</organism>
<comment type="caution">
    <text evidence="1">The sequence shown here is derived from an EMBL/GenBank/DDBJ whole genome shotgun (WGS) entry which is preliminary data.</text>
</comment>
<name>A0A316H7U4_9SPHI</name>
<reference evidence="1 2" key="1">
    <citation type="submission" date="2018-05" db="EMBL/GenBank/DDBJ databases">
        <title>Genomic Encyclopedia of Archaeal and Bacterial Type Strains, Phase II (KMG-II): from individual species to whole genera.</title>
        <authorList>
            <person name="Goeker M."/>
        </authorList>
    </citation>
    <scope>NUCLEOTIDE SEQUENCE [LARGE SCALE GENOMIC DNA]</scope>
    <source>
        <strain evidence="1 2">DSM 19975</strain>
    </source>
</reference>
<keyword evidence="2" id="KW-1185">Reference proteome</keyword>
<dbReference type="RefSeq" id="WP_022831296.1">
    <property type="nucleotide sequence ID" value="NZ_QGHA01000005.1"/>
</dbReference>
<evidence type="ECO:0000313" key="1">
    <source>
        <dbReference type="EMBL" id="PWK77054.1"/>
    </source>
</evidence>